<dbReference type="PANTHER" id="PTHR30561">
    <property type="entry name" value="SMR FAMILY PROTON-DEPENDENT DRUG EFFLUX TRANSPORTER SUGE"/>
    <property type="match status" value="1"/>
</dbReference>
<evidence type="ECO:0000313" key="14">
    <source>
        <dbReference type="Proteomes" id="UP000316473"/>
    </source>
</evidence>
<dbReference type="Pfam" id="PF00892">
    <property type="entry name" value="EamA"/>
    <property type="match status" value="1"/>
</dbReference>
<keyword evidence="4" id="KW-0997">Cell inner membrane</keyword>
<name>A0A4Y1YR44_9PROT</name>
<dbReference type="GO" id="GO:0009245">
    <property type="term" value="P:lipid A biosynthetic process"/>
    <property type="evidence" value="ECO:0007669"/>
    <property type="project" value="UniProtKB-KW"/>
</dbReference>
<evidence type="ECO:0000256" key="4">
    <source>
        <dbReference type="ARBA" id="ARBA00022519"/>
    </source>
</evidence>
<dbReference type="Gene3D" id="1.10.3730.20">
    <property type="match status" value="1"/>
</dbReference>
<dbReference type="InterPro" id="IPR000390">
    <property type="entry name" value="Small_drug/metabolite_transptr"/>
</dbReference>
<keyword evidence="2" id="KW-1003">Cell membrane</keyword>
<evidence type="ECO:0000256" key="7">
    <source>
        <dbReference type="ARBA" id="ARBA00022985"/>
    </source>
</evidence>
<feature type="transmembrane region" description="Helical" evidence="11">
    <location>
        <begin position="81"/>
        <end position="105"/>
    </location>
</feature>
<keyword evidence="5" id="KW-0441">Lipid A biosynthesis</keyword>
<evidence type="ECO:0000256" key="5">
    <source>
        <dbReference type="ARBA" id="ARBA00022556"/>
    </source>
</evidence>
<proteinExistence type="predicted"/>
<feature type="transmembrane region" description="Helical" evidence="11">
    <location>
        <begin position="112"/>
        <end position="131"/>
    </location>
</feature>
<dbReference type="GO" id="GO:0022857">
    <property type="term" value="F:transmembrane transporter activity"/>
    <property type="evidence" value="ECO:0007669"/>
    <property type="project" value="InterPro"/>
</dbReference>
<reference evidence="13 14" key="1">
    <citation type="submission" date="2019-06" db="EMBL/GenBank/DDBJ databases">
        <title>Nitrosomonas stercoris KYUHI-S whole genome shotgun sequence.</title>
        <authorList>
            <person name="Nakagawa T."/>
            <person name="Tsuchiya Y."/>
            <person name="Takahashi R."/>
        </authorList>
    </citation>
    <scope>NUCLEOTIDE SEQUENCE [LARGE SCALE GENOMIC DNA]</scope>
    <source>
        <strain evidence="13 14">KYUHI-S</strain>
    </source>
</reference>
<comment type="subcellular location">
    <subcellularLocation>
        <location evidence="1">Cell membrane</location>
        <topology evidence="1">Multi-pass membrane protein</topology>
    </subcellularLocation>
</comment>
<evidence type="ECO:0000256" key="11">
    <source>
        <dbReference type="SAM" id="Phobius"/>
    </source>
</evidence>
<evidence type="ECO:0000256" key="2">
    <source>
        <dbReference type="ARBA" id="ARBA00022475"/>
    </source>
</evidence>
<dbReference type="SUPFAM" id="SSF103481">
    <property type="entry name" value="Multidrug resistance efflux transporter EmrE"/>
    <property type="match status" value="1"/>
</dbReference>
<protein>
    <submittedName>
        <fullName evidence="13">4-amino-4-deoxy-L-arabinose-phosphoundecaprenol</fullName>
    </submittedName>
</protein>
<accession>A0A4Y1YR44</accession>
<feature type="domain" description="EamA" evidence="12">
    <location>
        <begin position="57"/>
        <end position="127"/>
    </location>
</feature>
<sequence>MKSSDLSIDKSNSLPYWGVLCCALFVTASEVFLKKGVDGLEDFEDIFSLFNTQPVLVGWIVIGIICYIVSFAFWIKILQVLPLNIAFNLVNIEHIFVPVASYLFLDEIISPMRIVGITIVLLGVLLIAETYCRVEERV</sequence>
<evidence type="ECO:0000256" key="10">
    <source>
        <dbReference type="ARBA" id="ARBA00023136"/>
    </source>
</evidence>
<feature type="transmembrane region" description="Helical" evidence="11">
    <location>
        <begin position="54"/>
        <end position="75"/>
    </location>
</feature>
<dbReference type="Proteomes" id="UP000316473">
    <property type="component" value="Chromosome"/>
</dbReference>
<evidence type="ECO:0000313" key="13">
    <source>
        <dbReference type="EMBL" id="BBL35367.1"/>
    </source>
</evidence>
<keyword evidence="8 11" id="KW-1133">Transmembrane helix</keyword>
<evidence type="ECO:0000256" key="1">
    <source>
        <dbReference type="ARBA" id="ARBA00004651"/>
    </source>
</evidence>
<evidence type="ECO:0000259" key="12">
    <source>
        <dbReference type="Pfam" id="PF00892"/>
    </source>
</evidence>
<evidence type="ECO:0000256" key="9">
    <source>
        <dbReference type="ARBA" id="ARBA00023098"/>
    </source>
</evidence>
<keyword evidence="7" id="KW-0448">Lipopolysaccharide biosynthesis</keyword>
<organism evidence="13 14">
    <name type="scientific">Nitrosomonas stercoris</name>
    <dbReference type="NCBI Taxonomy" id="1444684"/>
    <lineage>
        <taxon>Bacteria</taxon>
        <taxon>Pseudomonadati</taxon>
        <taxon>Pseudomonadota</taxon>
        <taxon>Betaproteobacteria</taxon>
        <taxon>Nitrosomonadales</taxon>
        <taxon>Nitrosomonadaceae</taxon>
        <taxon>Nitrosomonas</taxon>
    </lineage>
</organism>
<dbReference type="KEGG" id="nst:Nstercoris_01630"/>
<dbReference type="PANTHER" id="PTHR30561:SF9">
    <property type="entry name" value="4-AMINO-4-DEOXY-L-ARABINOSE-PHOSPHOUNDECAPRENOL FLIPPASE SUBUNIT ARNF-RELATED"/>
    <property type="match status" value="1"/>
</dbReference>
<evidence type="ECO:0000256" key="6">
    <source>
        <dbReference type="ARBA" id="ARBA00022692"/>
    </source>
</evidence>
<keyword evidence="14" id="KW-1185">Reference proteome</keyword>
<keyword evidence="6 11" id="KW-0812">Transmembrane</keyword>
<keyword evidence="10 11" id="KW-0472">Membrane</keyword>
<evidence type="ECO:0000256" key="8">
    <source>
        <dbReference type="ARBA" id="ARBA00022989"/>
    </source>
</evidence>
<dbReference type="InterPro" id="IPR000620">
    <property type="entry name" value="EamA_dom"/>
</dbReference>
<feature type="transmembrane region" description="Helical" evidence="11">
    <location>
        <begin position="14"/>
        <end position="33"/>
    </location>
</feature>
<gene>
    <name evidence="13" type="ORF">Nstercoris_01630</name>
</gene>
<dbReference type="GO" id="GO:0009103">
    <property type="term" value="P:lipopolysaccharide biosynthetic process"/>
    <property type="evidence" value="ECO:0007669"/>
    <property type="project" value="UniProtKB-KW"/>
</dbReference>
<evidence type="ECO:0000256" key="3">
    <source>
        <dbReference type="ARBA" id="ARBA00022516"/>
    </source>
</evidence>
<dbReference type="AlphaFoldDB" id="A0A4Y1YR44"/>
<dbReference type="InterPro" id="IPR037185">
    <property type="entry name" value="EmrE-like"/>
</dbReference>
<keyword evidence="9" id="KW-0443">Lipid metabolism</keyword>
<dbReference type="EMBL" id="AP019755">
    <property type="protein sequence ID" value="BBL35367.1"/>
    <property type="molecule type" value="Genomic_DNA"/>
</dbReference>
<keyword evidence="3" id="KW-0444">Lipid biosynthesis</keyword>
<dbReference type="GO" id="GO:0005886">
    <property type="term" value="C:plasma membrane"/>
    <property type="evidence" value="ECO:0007669"/>
    <property type="project" value="UniProtKB-SubCell"/>
</dbReference>